<gene>
    <name evidence="1" type="ORF">JKL49_13990</name>
</gene>
<keyword evidence="1" id="KW-0830">Ubiquinone</keyword>
<name>A0A941D1D1_9CAUL</name>
<evidence type="ECO:0000313" key="1">
    <source>
        <dbReference type="EMBL" id="MBR7620500.1"/>
    </source>
</evidence>
<dbReference type="GO" id="GO:0006744">
    <property type="term" value="P:ubiquinone biosynthetic process"/>
    <property type="evidence" value="ECO:0007669"/>
    <property type="project" value="InterPro"/>
</dbReference>
<organism evidence="1 2">
    <name type="scientific">Phenylobacterium glaciei</name>
    <dbReference type="NCBI Taxonomy" id="2803784"/>
    <lineage>
        <taxon>Bacteria</taxon>
        <taxon>Pseudomonadati</taxon>
        <taxon>Pseudomonadota</taxon>
        <taxon>Alphaproteobacteria</taxon>
        <taxon>Caulobacterales</taxon>
        <taxon>Caulobacteraceae</taxon>
        <taxon>Phenylobacterium</taxon>
    </lineage>
</organism>
<reference evidence="1" key="1">
    <citation type="submission" date="2021-04" db="EMBL/GenBank/DDBJ databases">
        <title>Draft genome assembly of strain Phenylobacterium sp. 20VBR1 using MiniION and Illumina platforms.</title>
        <authorList>
            <person name="Thomas F.A."/>
            <person name="Krishnan K.P."/>
            <person name="Sinha R.K."/>
        </authorList>
    </citation>
    <scope>NUCLEOTIDE SEQUENCE</scope>
    <source>
        <strain evidence="1">20VBR1</strain>
    </source>
</reference>
<protein>
    <submittedName>
        <fullName evidence="1">Ubiquinone biosynthesis protein</fullName>
    </submittedName>
</protein>
<dbReference type="InterPro" id="IPR007715">
    <property type="entry name" value="Coq4"/>
</dbReference>
<dbReference type="Proteomes" id="UP000622580">
    <property type="component" value="Unassembled WGS sequence"/>
</dbReference>
<accession>A0A941D1D1</accession>
<comment type="caution">
    <text evidence="1">The sequence shown here is derived from an EMBL/GenBank/DDBJ whole genome shotgun (WGS) entry which is preliminary data.</text>
</comment>
<sequence>MAALKRLRETGDTKHVFEITRALGSGKPPPGYARLLTTPQGGRMAYERVELCERFGDDAWLRGFAPGTVGAAYRDFITRNNISAAGLADASERAALGQPQYKHPHAWYGRRNRDTHDVWHVLTGYGTDGLGEGCVVAFSYAQTGSLGLAFIALHVARSGKKTRPDLPFFAAVWRAYLAGRRAAWLPGEDYERLFAEPLESARQRLGISPPDTYRQILRAFAPQMAAA</sequence>
<dbReference type="Pfam" id="PF05019">
    <property type="entry name" value="Coq4"/>
    <property type="match status" value="1"/>
</dbReference>
<dbReference type="EMBL" id="JAGSGD010000001">
    <property type="protein sequence ID" value="MBR7620500.1"/>
    <property type="molecule type" value="Genomic_DNA"/>
</dbReference>
<keyword evidence="2" id="KW-1185">Reference proteome</keyword>
<evidence type="ECO:0000313" key="2">
    <source>
        <dbReference type="Proteomes" id="UP000622580"/>
    </source>
</evidence>
<dbReference type="PANTHER" id="PTHR12922:SF7">
    <property type="entry name" value="UBIQUINONE BIOSYNTHESIS PROTEIN COQ4 HOMOLOG, MITOCHONDRIAL"/>
    <property type="match status" value="1"/>
</dbReference>
<dbReference type="PANTHER" id="PTHR12922">
    <property type="entry name" value="UBIQUINONE BIOSYNTHESIS PROTEIN"/>
    <property type="match status" value="1"/>
</dbReference>
<dbReference type="AlphaFoldDB" id="A0A941D1D1"/>
<proteinExistence type="predicted"/>